<evidence type="ECO:0000313" key="2">
    <source>
        <dbReference type="EMBL" id="POS73063.1"/>
    </source>
</evidence>
<accession>A0A2P5HS35</accession>
<sequence length="681" mass="76685">MAGEMRPASRYHLLTNPVAEYLETGQSQAPDGTAPWRPGPDFVPEMDQFVPKGFHSIREYHQESHAHMQEFEKTLLKFHGHLGKRKDRDNRVQLKDPSEYTFKDVLDITTKLQEDHQSASQVKSCMGLVRKMFRVAGEKSSVLENLLNFVPSDSYGSAICGGFTMILTAAQRTHELREEICAAISEIPKKLGHIHRQLRVHYSSPNLHACADGILVAMFIVLERIVAELTKSLSKKVFMATIKGSDYADDIKDAIKTLATRVDEFDSEARICDSARLGRLEQNDIRTMIAIESITERVRQQMKQDKEEIDQKLRLLETQALKDKRADQDLVTGLSKSVVQEALQIAVSNACYRFLMAHPNIDNRTGKMIASPENFNFKALQASPQQNEPQPSSIDLWLQELAQPQRNSPYIDKCLENIWGLSLKEMDRVKYIMASAELRSWLRSSRSAMLIIDSETRPDDVFNALTSSIAIVTHTLILEANFPVLSFFCGLHANEVYDEHLSGPIGLLNCLNAQLLSYFKEQDVDTTVHQQLQKPKFRRRSQNKVSKSLELFEIMLNDLSESDPVVIVVDSACRLRGSRQLANQAIRGLLQVAGKANRVVKILISSPWSTDELGLNGFDQLYIPDYIDGDREGLNLELAQKDAAEAAKTSKAKDESSEDSESTVSNSDSDDDWAVLGSSRW</sequence>
<protein>
    <submittedName>
        <fullName evidence="2">Uncharacterized protein</fullName>
    </submittedName>
</protein>
<reference evidence="2" key="1">
    <citation type="submission" date="2017-09" db="EMBL/GenBank/DDBJ databases">
        <title>Polyketide synthases of a Diaporthe helianthi virulent isolate.</title>
        <authorList>
            <person name="Baroncelli R."/>
        </authorList>
    </citation>
    <scope>NUCLEOTIDE SEQUENCE [LARGE SCALE GENOMIC DNA]</scope>
    <source>
        <strain evidence="2">7/96</strain>
    </source>
</reference>
<comment type="caution">
    <text evidence="2">The sequence shown here is derived from an EMBL/GenBank/DDBJ whole genome shotgun (WGS) entry which is preliminary data.</text>
</comment>
<gene>
    <name evidence="2" type="ORF">DHEL01_v208542</name>
</gene>
<dbReference type="EMBL" id="MAVT02000869">
    <property type="protein sequence ID" value="POS73063.1"/>
    <property type="molecule type" value="Genomic_DNA"/>
</dbReference>
<dbReference type="Proteomes" id="UP000094444">
    <property type="component" value="Unassembled WGS sequence"/>
</dbReference>
<proteinExistence type="predicted"/>
<evidence type="ECO:0000256" key="1">
    <source>
        <dbReference type="SAM" id="MobiDB-lite"/>
    </source>
</evidence>
<name>A0A2P5HS35_DIAHE</name>
<dbReference type="OrthoDB" id="5419927at2759"/>
<organism evidence="2 3">
    <name type="scientific">Diaporthe helianthi</name>
    <dbReference type="NCBI Taxonomy" id="158607"/>
    <lineage>
        <taxon>Eukaryota</taxon>
        <taxon>Fungi</taxon>
        <taxon>Dikarya</taxon>
        <taxon>Ascomycota</taxon>
        <taxon>Pezizomycotina</taxon>
        <taxon>Sordariomycetes</taxon>
        <taxon>Sordariomycetidae</taxon>
        <taxon>Diaporthales</taxon>
        <taxon>Diaporthaceae</taxon>
        <taxon>Diaporthe</taxon>
    </lineage>
</organism>
<dbReference type="InParanoid" id="A0A2P5HS35"/>
<keyword evidence="3" id="KW-1185">Reference proteome</keyword>
<dbReference type="AlphaFoldDB" id="A0A2P5HS35"/>
<feature type="region of interest" description="Disordered" evidence="1">
    <location>
        <begin position="645"/>
        <end position="681"/>
    </location>
</feature>
<evidence type="ECO:0000313" key="3">
    <source>
        <dbReference type="Proteomes" id="UP000094444"/>
    </source>
</evidence>
<dbReference type="PANTHER" id="PTHR40619:SF3">
    <property type="entry name" value="FUNGAL STAND N-TERMINAL GOODBYE DOMAIN-CONTAINING PROTEIN"/>
    <property type="match status" value="1"/>
</dbReference>
<dbReference type="PANTHER" id="PTHR40619">
    <property type="entry name" value="FUNGAL STAND N-TERMINAL GOODBYE DOMAIN-CONTAINING PROTEIN"/>
    <property type="match status" value="1"/>
</dbReference>